<organism evidence="1 2">
    <name type="scientific">Duganella violaceipulchra</name>
    <dbReference type="NCBI Taxonomy" id="2849652"/>
    <lineage>
        <taxon>Bacteria</taxon>
        <taxon>Pseudomonadati</taxon>
        <taxon>Pseudomonadota</taxon>
        <taxon>Betaproteobacteria</taxon>
        <taxon>Burkholderiales</taxon>
        <taxon>Oxalobacteraceae</taxon>
        <taxon>Telluria group</taxon>
        <taxon>Duganella</taxon>
    </lineage>
</organism>
<accession>A0ABT1GT21</accession>
<keyword evidence="2" id="KW-1185">Reference proteome</keyword>
<gene>
    <name evidence="1" type="ORF">L1274_004551</name>
</gene>
<sequence length="76" mass="8016">MLLRDKQGYIPVGASTVSITLSMAREAGSYNDGYADNLSFAVAAAPVPDADTYAMLLDGLALLGVVAKRKQRKVQA</sequence>
<comment type="caution">
    <text evidence="1">The sequence shown here is derived from an EMBL/GenBank/DDBJ whole genome shotgun (WGS) entry which is preliminary data.</text>
</comment>
<protein>
    <recommendedName>
        <fullName evidence="3">PEP-CTERM sorting domain-containing protein</fullName>
    </recommendedName>
</protein>
<reference evidence="1" key="1">
    <citation type="submission" date="2022-03" db="EMBL/GenBank/DDBJ databases">
        <title>Genome Encyclopedia of Bacteria and Archaea VI: Functional Genomics of Type Strains.</title>
        <authorList>
            <person name="Whitman W."/>
        </authorList>
    </citation>
    <scope>NUCLEOTIDE SEQUENCE</scope>
    <source>
        <strain evidence="1">HSC-15S17</strain>
    </source>
</reference>
<name>A0ABT1GT21_9BURK</name>
<evidence type="ECO:0008006" key="3">
    <source>
        <dbReference type="Google" id="ProtNLM"/>
    </source>
</evidence>
<dbReference type="EMBL" id="JALJZU010000009">
    <property type="protein sequence ID" value="MCP2010809.1"/>
    <property type="molecule type" value="Genomic_DNA"/>
</dbReference>
<proteinExistence type="predicted"/>
<evidence type="ECO:0000313" key="2">
    <source>
        <dbReference type="Proteomes" id="UP001162889"/>
    </source>
</evidence>
<dbReference type="RefSeq" id="WP_229224869.1">
    <property type="nucleotide sequence ID" value="NZ_JAHTGR010000008.1"/>
</dbReference>
<dbReference type="Proteomes" id="UP001162889">
    <property type="component" value="Unassembled WGS sequence"/>
</dbReference>
<evidence type="ECO:0000313" key="1">
    <source>
        <dbReference type="EMBL" id="MCP2010809.1"/>
    </source>
</evidence>